<protein>
    <submittedName>
        <fullName evidence="2">Uncharacterized protein</fullName>
    </submittedName>
</protein>
<proteinExistence type="predicted"/>
<keyword evidence="1" id="KW-1133">Transmembrane helix</keyword>
<dbReference type="Proteomes" id="UP000823612">
    <property type="component" value="Unassembled WGS sequence"/>
</dbReference>
<dbReference type="EMBL" id="JADIMZ010000161">
    <property type="protein sequence ID" value="MBO8433638.1"/>
    <property type="molecule type" value="Genomic_DNA"/>
</dbReference>
<organism evidence="2 3">
    <name type="scientific">Candidatus Pullibacteroides excrementavium</name>
    <dbReference type="NCBI Taxonomy" id="2840905"/>
    <lineage>
        <taxon>Bacteria</taxon>
        <taxon>Pseudomonadati</taxon>
        <taxon>Bacteroidota</taxon>
        <taxon>Bacteroidia</taxon>
        <taxon>Bacteroidales</taxon>
        <taxon>Candidatus Pullibacteroides</taxon>
    </lineage>
</organism>
<gene>
    <name evidence="2" type="ORF">IAB08_10170</name>
</gene>
<accession>A0A9D9DU87</accession>
<sequence>MRKILLWLICGLLLFAGGGGELMGQTIRGKQGNTGGMQSSQLVGGKVLVFTKGPGKRTIYAIGSEMKVKMINGLKVEGRLQAVRDTGFILGNKMITYDSLEAYYVPMRICLLVGTALCVGGGGYMLLDGFNGLTNHKDPPFHVEALAVGIPMLAAGAAILPFKQVKRRTSVWRPLPMDLW</sequence>
<dbReference type="AlphaFoldDB" id="A0A9D9DU87"/>
<keyword evidence="1" id="KW-0472">Membrane</keyword>
<evidence type="ECO:0000313" key="3">
    <source>
        <dbReference type="Proteomes" id="UP000823612"/>
    </source>
</evidence>
<feature type="transmembrane region" description="Helical" evidence="1">
    <location>
        <begin position="103"/>
        <end position="127"/>
    </location>
</feature>
<reference evidence="2" key="2">
    <citation type="journal article" date="2021" name="PeerJ">
        <title>Extensive microbial diversity within the chicken gut microbiome revealed by metagenomics and culture.</title>
        <authorList>
            <person name="Gilroy R."/>
            <person name="Ravi A."/>
            <person name="Getino M."/>
            <person name="Pursley I."/>
            <person name="Horton D.L."/>
            <person name="Alikhan N.F."/>
            <person name="Baker D."/>
            <person name="Gharbi K."/>
            <person name="Hall N."/>
            <person name="Watson M."/>
            <person name="Adriaenssens E.M."/>
            <person name="Foster-Nyarko E."/>
            <person name="Jarju S."/>
            <person name="Secka A."/>
            <person name="Antonio M."/>
            <person name="Oren A."/>
            <person name="Chaudhuri R.R."/>
            <person name="La Ragione R."/>
            <person name="Hildebrand F."/>
            <person name="Pallen M.J."/>
        </authorList>
    </citation>
    <scope>NUCLEOTIDE SEQUENCE</scope>
    <source>
        <strain evidence="2">2889</strain>
    </source>
</reference>
<reference evidence="2" key="1">
    <citation type="submission" date="2020-10" db="EMBL/GenBank/DDBJ databases">
        <authorList>
            <person name="Gilroy R."/>
        </authorList>
    </citation>
    <scope>NUCLEOTIDE SEQUENCE</scope>
    <source>
        <strain evidence="2">2889</strain>
    </source>
</reference>
<comment type="caution">
    <text evidence="2">The sequence shown here is derived from an EMBL/GenBank/DDBJ whole genome shotgun (WGS) entry which is preliminary data.</text>
</comment>
<keyword evidence="1" id="KW-0812">Transmembrane</keyword>
<feature type="transmembrane region" description="Helical" evidence="1">
    <location>
        <begin position="139"/>
        <end position="162"/>
    </location>
</feature>
<evidence type="ECO:0000313" key="2">
    <source>
        <dbReference type="EMBL" id="MBO8433638.1"/>
    </source>
</evidence>
<name>A0A9D9DU87_9BACT</name>
<evidence type="ECO:0000256" key="1">
    <source>
        <dbReference type="SAM" id="Phobius"/>
    </source>
</evidence>